<gene>
    <name evidence="4" type="ORF">SDC9_158493</name>
</gene>
<keyword evidence="2" id="KW-0804">Transcription</keyword>
<dbReference type="SUPFAM" id="SSF46689">
    <property type="entry name" value="Homeodomain-like"/>
    <property type="match status" value="1"/>
</dbReference>
<reference evidence="4" key="1">
    <citation type="submission" date="2019-08" db="EMBL/GenBank/DDBJ databases">
        <authorList>
            <person name="Kucharzyk K."/>
            <person name="Murdoch R.W."/>
            <person name="Higgins S."/>
            <person name="Loffler F."/>
        </authorList>
    </citation>
    <scope>NUCLEOTIDE SEQUENCE</scope>
</reference>
<protein>
    <recommendedName>
        <fullName evidence="3">HTH araC/xylS-type domain-containing protein</fullName>
    </recommendedName>
</protein>
<evidence type="ECO:0000256" key="1">
    <source>
        <dbReference type="ARBA" id="ARBA00023015"/>
    </source>
</evidence>
<accession>A0A645FC86</accession>
<proteinExistence type="predicted"/>
<dbReference type="Gene3D" id="1.10.10.60">
    <property type="entry name" value="Homeodomain-like"/>
    <property type="match status" value="1"/>
</dbReference>
<feature type="domain" description="HTH araC/xylS-type" evidence="3">
    <location>
        <begin position="74"/>
        <end position="115"/>
    </location>
</feature>
<organism evidence="4">
    <name type="scientific">bioreactor metagenome</name>
    <dbReference type="NCBI Taxonomy" id="1076179"/>
    <lineage>
        <taxon>unclassified sequences</taxon>
        <taxon>metagenomes</taxon>
        <taxon>ecological metagenomes</taxon>
    </lineage>
</organism>
<dbReference type="EMBL" id="VSSQ01057393">
    <property type="protein sequence ID" value="MPN11192.1"/>
    <property type="molecule type" value="Genomic_DNA"/>
</dbReference>
<sequence length="115" mass="13241">MLDRAQKGLCFPMQAIMKVYPLLDTLASEKQGFYAVIKFLTILYELSLHSDEARTLSSSSFAKIDIHSDSRRVQKVQEFINAHYKEEIRLNQLADMVGMTSVSFSRFFKLRTGKN</sequence>
<keyword evidence="1" id="KW-0805">Transcription regulation</keyword>
<evidence type="ECO:0000259" key="3">
    <source>
        <dbReference type="PROSITE" id="PS01124"/>
    </source>
</evidence>
<name>A0A645FC86_9ZZZZ</name>
<dbReference type="GO" id="GO:0043565">
    <property type="term" value="F:sequence-specific DNA binding"/>
    <property type="evidence" value="ECO:0007669"/>
    <property type="project" value="InterPro"/>
</dbReference>
<dbReference type="GO" id="GO:0003700">
    <property type="term" value="F:DNA-binding transcription factor activity"/>
    <property type="evidence" value="ECO:0007669"/>
    <property type="project" value="InterPro"/>
</dbReference>
<evidence type="ECO:0000313" key="4">
    <source>
        <dbReference type="EMBL" id="MPN11192.1"/>
    </source>
</evidence>
<comment type="caution">
    <text evidence="4">The sequence shown here is derived from an EMBL/GenBank/DDBJ whole genome shotgun (WGS) entry which is preliminary data.</text>
</comment>
<dbReference type="InterPro" id="IPR009057">
    <property type="entry name" value="Homeodomain-like_sf"/>
</dbReference>
<dbReference type="AlphaFoldDB" id="A0A645FC86"/>
<dbReference type="InterPro" id="IPR018060">
    <property type="entry name" value="HTH_AraC"/>
</dbReference>
<evidence type="ECO:0000256" key="2">
    <source>
        <dbReference type="ARBA" id="ARBA00023163"/>
    </source>
</evidence>
<dbReference type="PROSITE" id="PS01124">
    <property type="entry name" value="HTH_ARAC_FAMILY_2"/>
    <property type="match status" value="1"/>
</dbReference>